<sequence length="456" mass="50855">MVHTLFAWGYGGSQVFLCGSFTGWIVCRRMNLVEGSSIIFQTICDLPPGYHQYKFLVDGVWRFDDQQLVVQDELGTITNITLVAGLELLSPTLPHLASSSGGAHLEPVLQRSDNEIDVSRRHLSMHLLSHKTYELIPNSGKVIALDVKVAVKQAFHVMYEQGLAVVPIWDDHSQQIFGMLTASDFILILTEEGLSHFLQLHKNQAILTDEQLEMHTISSWKDGKFQLHREAVGATRLLFRRPVIHAGPDESLKDVALRVLQNKISTVPIVYSTEDGSSPKLLHILCLAGILKHTCRHLRHRLEYLPLLQQPIGSLPLGTWREVGGASGRLLLTLRPSDPLSSALNLLIEGQISSIPIVDERGALINVYSRSDITSLTKGSVYARIQLDQIIMSQVLELLDGAAHDRYQTCTRSDSLYRVMEILSDPVVRRVIVTEAGSGRVEGIITLRDVFNFILI</sequence>
<keyword evidence="6" id="KW-1185">Reference proteome</keyword>
<dbReference type="Pfam" id="PF00571">
    <property type="entry name" value="CBS"/>
    <property type="match status" value="3"/>
</dbReference>
<evidence type="ECO:0000313" key="5">
    <source>
        <dbReference type="EMBL" id="KAA8540594.1"/>
    </source>
</evidence>
<dbReference type="Gene3D" id="2.60.40.10">
    <property type="entry name" value="Immunoglobulins"/>
    <property type="match status" value="1"/>
</dbReference>
<proteinExistence type="predicted"/>
<evidence type="ECO:0000256" key="2">
    <source>
        <dbReference type="ARBA" id="ARBA00023122"/>
    </source>
</evidence>
<dbReference type="SMART" id="SM00116">
    <property type="entry name" value="CBS"/>
    <property type="match status" value="3"/>
</dbReference>
<evidence type="ECO:0000256" key="1">
    <source>
        <dbReference type="ARBA" id="ARBA00022737"/>
    </source>
</evidence>
<name>A0A5J5BD61_9ASTE</name>
<evidence type="ECO:0000259" key="4">
    <source>
        <dbReference type="PROSITE" id="PS51371"/>
    </source>
</evidence>
<dbReference type="InterPro" id="IPR000644">
    <property type="entry name" value="CBS_dom"/>
</dbReference>
<dbReference type="Proteomes" id="UP000325577">
    <property type="component" value="Linkage Group LG13"/>
</dbReference>
<dbReference type="CDD" id="cd02859">
    <property type="entry name" value="E_set_AMPKbeta_like_N"/>
    <property type="match status" value="1"/>
</dbReference>
<protein>
    <recommendedName>
        <fullName evidence="4">CBS domain-containing protein</fullName>
    </recommendedName>
</protein>
<keyword evidence="1" id="KW-0677">Repeat</keyword>
<dbReference type="OrthoDB" id="531008at2759"/>
<feature type="domain" description="CBS" evidence="4">
    <location>
        <begin position="135"/>
        <end position="195"/>
    </location>
</feature>
<dbReference type="InterPro" id="IPR013783">
    <property type="entry name" value="Ig-like_fold"/>
</dbReference>
<keyword evidence="2 3" id="KW-0129">CBS domain</keyword>
<feature type="domain" description="CBS" evidence="4">
    <location>
        <begin position="327"/>
        <end position="387"/>
    </location>
</feature>
<dbReference type="PANTHER" id="PTHR13780:SF131">
    <property type="entry name" value="SUCROSE NONFERMENTING 4-LIKE PROTEIN ISOFORM X1"/>
    <property type="match status" value="1"/>
</dbReference>
<dbReference type="Pfam" id="PF16561">
    <property type="entry name" value="AMPK1_CBM"/>
    <property type="match status" value="1"/>
</dbReference>
<feature type="domain" description="CBS" evidence="4">
    <location>
        <begin position="403"/>
        <end position="456"/>
    </location>
</feature>
<dbReference type="EMBL" id="CM018036">
    <property type="protein sequence ID" value="KAA8540594.1"/>
    <property type="molecule type" value="Genomic_DNA"/>
</dbReference>
<reference evidence="5 6" key="1">
    <citation type="submission" date="2019-09" db="EMBL/GenBank/DDBJ databases">
        <title>A chromosome-level genome assembly of the Chinese tupelo Nyssa sinensis.</title>
        <authorList>
            <person name="Yang X."/>
            <person name="Kang M."/>
            <person name="Yang Y."/>
            <person name="Xiong H."/>
            <person name="Wang M."/>
            <person name="Zhang Z."/>
            <person name="Wang Z."/>
            <person name="Wu H."/>
            <person name="Ma T."/>
            <person name="Liu J."/>
            <person name="Xi Z."/>
        </authorList>
    </citation>
    <scope>NUCLEOTIDE SEQUENCE [LARGE SCALE GENOMIC DNA]</scope>
    <source>
        <strain evidence="5">J267</strain>
        <tissue evidence="5">Leaf</tissue>
    </source>
</reference>
<dbReference type="SUPFAM" id="SSF54631">
    <property type="entry name" value="CBS-domain pair"/>
    <property type="match status" value="2"/>
</dbReference>
<dbReference type="AlphaFoldDB" id="A0A5J5BD61"/>
<evidence type="ECO:0000313" key="6">
    <source>
        <dbReference type="Proteomes" id="UP000325577"/>
    </source>
</evidence>
<accession>A0A5J5BD61</accession>
<dbReference type="InterPro" id="IPR050511">
    <property type="entry name" value="AMPK_gamma/SDS23_families"/>
</dbReference>
<dbReference type="SUPFAM" id="SSF81296">
    <property type="entry name" value="E set domains"/>
    <property type="match status" value="1"/>
</dbReference>
<evidence type="ECO:0000256" key="3">
    <source>
        <dbReference type="PROSITE-ProRule" id="PRU00703"/>
    </source>
</evidence>
<dbReference type="PROSITE" id="PS51371">
    <property type="entry name" value="CBS"/>
    <property type="match status" value="3"/>
</dbReference>
<dbReference type="Gene3D" id="3.10.580.10">
    <property type="entry name" value="CBS-domain"/>
    <property type="match status" value="2"/>
</dbReference>
<dbReference type="InterPro" id="IPR046342">
    <property type="entry name" value="CBS_dom_sf"/>
</dbReference>
<gene>
    <name evidence="5" type="ORF">F0562_024487</name>
</gene>
<dbReference type="InterPro" id="IPR032640">
    <property type="entry name" value="AMPK1_CBM"/>
</dbReference>
<dbReference type="InterPro" id="IPR014756">
    <property type="entry name" value="Ig_E-set"/>
</dbReference>
<dbReference type="PANTHER" id="PTHR13780">
    <property type="entry name" value="AMP-ACTIVATED PROTEIN KINASE, GAMMA REGULATORY SUBUNIT"/>
    <property type="match status" value="1"/>
</dbReference>
<organism evidence="5 6">
    <name type="scientific">Nyssa sinensis</name>
    <dbReference type="NCBI Taxonomy" id="561372"/>
    <lineage>
        <taxon>Eukaryota</taxon>
        <taxon>Viridiplantae</taxon>
        <taxon>Streptophyta</taxon>
        <taxon>Embryophyta</taxon>
        <taxon>Tracheophyta</taxon>
        <taxon>Spermatophyta</taxon>
        <taxon>Magnoliopsida</taxon>
        <taxon>eudicotyledons</taxon>
        <taxon>Gunneridae</taxon>
        <taxon>Pentapetalae</taxon>
        <taxon>asterids</taxon>
        <taxon>Cornales</taxon>
        <taxon>Nyssaceae</taxon>
        <taxon>Nyssa</taxon>
    </lineage>
</organism>
<dbReference type="GO" id="GO:0009507">
    <property type="term" value="C:chloroplast"/>
    <property type="evidence" value="ECO:0007669"/>
    <property type="project" value="UniProtKB-ARBA"/>
</dbReference>